<keyword evidence="2" id="KW-1185">Reference proteome</keyword>
<evidence type="ECO:0000313" key="1">
    <source>
        <dbReference type="EMBL" id="GEN76057.1"/>
    </source>
</evidence>
<organism evidence="1 2">
    <name type="scientific">Chryseobacterium hagamense</name>
    <dbReference type="NCBI Taxonomy" id="395935"/>
    <lineage>
        <taxon>Bacteria</taxon>
        <taxon>Pseudomonadati</taxon>
        <taxon>Bacteroidota</taxon>
        <taxon>Flavobacteriia</taxon>
        <taxon>Flavobacteriales</taxon>
        <taxon>Weeksellaceae</taxon>
        <taxon>Chryseobacterium group</taxon>
        <taxon>Chryseobacterium</taxon>
    </lineage>
</organism>
<gene>
    <name evidence="1" type="ORF">CHA01nite_17970</name>
</gene>
<dbReference type="OrthoDB" id="1259071at2"/>
<dbReference type="AlphaFoldDB" id="A0A511YLH9"/>
<protein>
    <submittedName>
        <fullName evidence="1">Uncharacterized protein</fullName>
    </submittedName>
</protein>
<sequence length="175" mass="20704">MLFSIFISCNSQEADEYEILNLVIDKCVLKATDPEELAKIEDQKKISLVEALDVLDNRSQNQQYTFSMSDTLLAENLPADVWNYLHSYDIFENKKYNESILIDFNKIKPLNNRNRVNKPQLNDHYLGHFRFYRVLFDNTRETAYMRIDIPESKGRVFGSWGLTLRKENGKWRLKN</sequence>
<evidence type="ECO:0000313" key="2">
    <source>
        <dbReference type="Proteomes" id="UP000321863"/>
    </source>
</evidence>
<proteinExistence type="predicted"/>
<dbReference type="RefSeq" id="WP_146940990.1">
    <property type="nucleotide sequence ID" value="NZ_BJYJ01000007.1"/>
</dbReference>
<dbReference type="Proteomes" id="UP000321863">
    <property type="component" value="Unassembled WGS sequence"/>
</dbReference>
<dbReference type="EMBL" id="BJYJ01000007">
    <property type="protein sequence ID" value="GEN76057.1"/>
    <property type="molecule type" value="Genomic_DNA"/>
</dbReference>
<name>A0A511YLH9_9FLAO</name>
<accession>A0A511YLH9</accession>
<reference evidence="1 2" key="1">
    <citation type="submission" date="2019-07" db="EMBL/GenBank/DDBJ databases">
        <title>Whole genome shotgun sequence of Chryseobacterium hagamense NBRC 105253.</title>
        <authorList>
            <person name="Hosoyama A."/>
            <person name="Uohara A."/>
            <person name="Ohji S."/>
            <person name="Ichikawa N."/>
        </authorList>
    </citation>
    <scope>NUCLEOTIDE SEQUENCE [LARGE SCALE GENOMIC DNA]</scope>
    <source>
        <strain evidence="1 2">NBRC 105253</strain>
    </source>
</reference>
<comment type="caution">
    <text evidence="1">The sequence shown here is derived from an EMBL/GenBank/DDBJ whole genome shotgun (WGS) entry which is preliminary data.</text>
</comment>